<dbReference type="SUPFAM" id="SSF117281">
    <property type="entry name" value="Kelch motif"/>
    <property type="match status" value="1"/>
</dbReference>
<evidence type="ECO:0000313" key="4">
    <source>
        <dbReference type="EMBL" id="GBC09642.1"/>
    </source>
</evidence>
<evidence type="ECO:0000256" key="3">
    <source>
        <dbReference type="SAM" id="SignalP"/>
    </source>
</evidence>
<dbReference type="AlphaFoldDB" id="A0A2Z6SHH0"/>
<protein>
    <recommendedName>
        <fullName evidence="7">Galactose oxidase</fullName>
    </recommendedName>
</protein>
<evidence type="ECO:0000313" key="6">
    <source>
        <dbReference type="Proteomes" id="UP000247702"/>
    </source>
</evidence>
<evidence type="ECO:0000256" key="2">
    <source>
        <dbReference type="ARBA" id="ARBA00022737"/>
    </source>
</evidence>
<dbReference type="Proteomes" id="UP000247702">
    <property type="component" value="Unassembled WGS sequence"/>
</dbReference>
<dbReference type="PANTHER" id="PTHR46093:SF3">
    <property type="entry name" value="ACYL-COA-BINDING DOMAIN-CONTAINING PROTEIN 4"/>
    <property type="match status" value="1"/>
</dbReference>
<keyword evidence="1" id="KW-0880">Kelch repeat</keyword>
<evidence type="ECO:0000256" key="1">
    <source>
        <dbReference type="ARBA" id="ARBA00022441"/>
    </source>
</evidence>
<reference evidence="5" key="2">
    <citation type="submission" date="2019-10" db="EMBL/GenBank/DDBJ databases">
        <title>Conservation and host-specific expression of non-tandemly repeated heterogenous ribosome RNA gene in arbuscular mycorrhizal fungi.</title>
        <authorList>
            <person name="Maeda T."/>
            <person name="Kobayashi Y."/>
            <person name="Nakagawa T."/>
            <person name="Ezawa T."/>
            <person name="Yamaguchi K."/>
            <person name="Bino T."/>
            <person name="Nishimoto Y."/>
            <person name="Shigenobu S."/>
            <person name="Kawaguchi M."/>
        </authorList>
    </citation>
    <scope>NUCLEOTIDE SEQUENCE</scope>
    <source>
        <strain evidence="5">HR1</strain>
    </source>
</reference>
<dbReference type="Pfam" id="PF24681">
    <property type="entry name" value="Kelch_KLHDC2_KLHL20_DRC7"/>
    <property type="match status" value="1"/>
</dbReference>
<organism evidence="4 6">
    <name type="scientific">Rhizophagus clarus</name>
    <dbReference type="NCBI Taxonomy" id="94130"/>
    <lineage>
        <taxon>Eukaryota</taxon>
        <taxon>Fungi</taxon>
        <taxon>Fungi incertae sedis</taxon>
        <taxon>Mucoromycota</taxon>
        <taxon>Glomeromycotina</taxon>
        <taxon>Glomeromycetes</taxon>
        <taxon>Glomerales</taxon>
        <taxon>Glomeraceae</taxon>
        <taxon>Rhizophagus</taxon>
    </lineage>
</organism>
<gene>
    <name evidence="5" type="ORF">RCL2_000080800</name>
    <name evidence="4" type="ORF">RclHR1_00900028</name>
</gene>
<keyword evidence="2" id="KW-0677">Repeat</keyword>
<dbReference type="Proteomes" id="UP000615446">
    <property type="component" value="Unassembled WGS sequence"/>
</dbReference>
<keyword evidence="6" id="KW-1185">Reference proteome</keyword>
<dbReference type="Gene3D" id="2.120.10.80">
    <property type="entry name" value="Kelch-type beta propeller"/>
    <property type="match status" value="1"/>
</dbReference>
<keyword evidence="3" id="KW-0732">Signal</keyword>
<dbReference type="EMBL" id="BLAL01000005">
    <property type="protein sequence ID" value="GES73266.1"/>
    <property type="molecule type" value="Genomic_DNA"/>
</dbReference>
<name>A0A2Z6SHH0_9GLOM</name>
<feature type="signal peptide" evidence="3">
    <location>
        <begin position="1"/>
        <end position="22"/>
    </location>
</feature>
<feature type="chain" id="PRO_5036327611" description="Galactose oxidase" evidence="3">
    <location>
        <begin position="23"/>
        <end position="221"/>
    </location>
</feature>
<dbReference type="OrthoDB" id="432528at2759"/>
<evidence type="ECO:0008006" key="7">
    <source>
        <dbReference type="Google" id="ProtNLM"/>
    </source>
</evidence>
<proteinExistence type="predicted"/>
<evidence type="ECO:0000313" key="5">
    <source>
        <dbReference type="EMBL" id="GES73266.1"/>
    </source>
</evidence>
<accession>A0A2Z6SHH0</accession>
<dbReference type="EMBL" id="BEXD01004315">
    <property type="protein sequence ID" value="GBC09642.1"/>
    <property type="molecule type" value="Genomic_DNA"/>
</dbReference>
<dbReference type="InterPro" id="IPR015915">
    <property type="entry name" value="Kelch-typ_b-propeller"/>
</dbReference>
<reference evidence="4 6" key="1">
    <citation type="submission" date="2017-11" db="EMBL/GenBank/DDBJ databases">
        <title>The genome of Rhizophagus clarus HR1 reveals common genetic basis of auxotrophy among arbuscular mycorrhizal fungi.</title>
        <authorList>
            <person name="Kobayashi Y."/>
        </authorList>
    </citation>
    <scope>NUCLEOTIDE SEQUENCE [LARGE SCALE GENOMIC DNA]</scope>
    <source>
        <strain evidence="4 6">HR1</strain>
    </source>
</reference>
<dbReference type="PANTHER" id="PTHR46093">
    <property type="entry name" value="ACYL-COA-BINDING DOMAIN-CONTAINING PROTEIN 5"/>
    <property type="match status" value="1"/>
</dbReference>
<comment type="caution">
    <text evidence="4">The sequence shown here is derived from an EMBL/GenBank/DDBJ whole genome shotgun (WGS) entry which is preliminary data.</text>
</comment>
<sequence length="221" mass="25059">MKNLKNLILYIIFSQIIVNINCQPYIPKGRIYHTATLVGTKIFFLDGQDNNESLNYFFYLDVSKSFNKTKDSLPFVNLTFDDSVPKHHGAATTIIKREGHTATFLSDTGEIVYIGGCGDNGLLINMNILDVYNIINGSWNKWETKNPPEQRCWHTAVLTNDNRIIVFGGVNSSLTMPVENYYVVLNTKTLEWYHGNGNIIGAPYKGHTATYHDDYMFIAFG</sequence>